<evidence type="ECO:0000259" key="1">
    <source>
        <dbReference type="SMART" id="SM00642"/>
    </source>
</evidence>
<dbReference type="InterPro" id="IPR006047">
    <property type="entry name" value="GH13_cat_dom"/>
</dbReference>
<dbReference type="Proteomes" id="UP000249396">
    <property type="component" value="Unassembled WGS sequence"/>
</dbReference>
<dbReference type="SUPFAM" id="SSF51445">
    <property type="entry name" value="(Trans)glycosidases"/>
    <property type="match status" value="1"/>
</dbReference>
<evidence type="ECO:0000313" key="3">
    <source>
        <dbReference type="Proteomes" id="UP000249396"/>
    </source>
</evidence>
<comment type="caution">
    <text evidence="2">The sequence shown here is derived from an EMBL/GenBank/DDBJ whole genome shotgun (WGS) entry which is preliminary data.</text>
</comment>
<protein>
    <submittedName>
        <fullName evidence="2">Alpha-amylase</fullName>
    </submittedName>
</protein>
<accession>A0A2W4QHE7</accession>
<dbReference type="GO" id="GO:0005975">
    <property type="term" value="P:carbohydrate metabolic process"/>
    <property type="evidence" value="ECO:0007669"/>
    <property type="project" value="InterPro"/>
</dbReference>
<dbReference type="Gene3D" id="3.20.20.80">
    <property type="entry name" value="Glycosidases"/>
    <property type="match status" value="1"/>
</dbReference>
<dbReference type="PANTHER" id="PTHR47786">
    <property type="entry name" value="ALPHA-1,4-GLUCAN:MALTOSE-1-PHOSPHATE MALTOSYLTRANSFERASE"/>
    <property type="match status" value="1"/>
</dbReference>
<dbReference type="EMBL" id="QJPH01000518">
    <property type="protein sequence ID" value="PZN71552.1"/>
    <property type="molecule type" value="Genomic_DNA"/>
</dbReference>
<organism evidence="2 3">
    <name type="scientific">Candidatus Methylumidiphilus alinenensis</name>
    <dbReference type="NCBI Taxonomy" id="2202197"/>
    <lineage>
        <taxon>Bacteria</taxon>
        <taxon>Pseudomonadati</taxon>
        <taxon>Pseudomonadota</taxon>
        <taxon>Gammaproteobacteria</taxon>
        <taxon>Methylococcales</taxon>
        <taxon>Candidatus Methylumidiphilus</taxon>
    </lineage>
</organism>
<dbReference type="SMART" id="SM00642">
    <property type="entry name" value="Aamy"/>
    <property type="match status" value="1"/>
</dbReference>
<name>A0A2W4QHE7_9GAMM</name>
<sequence>MRIYNLFPLLAGPFENWNNHFVGAAEMGFNWVFVNPIQKLGASGSLYSIADYLSINPVFCSNGKESPEDQVRTMVAEAQKLGLNMMIDLVINHSAYDSALLKKHPEWFVKENGRVANPFCMHDGQKVVWNDLAQFDHHHSSDAEGLYRYCRDIVAYLLTLGFKGFRCDAAYQIPSSFWKRLIAEVKQVQPDAVFVAETLGCSPEQTRQTAQSGFDAVFNSSKWWDFESPWLMEQYHLTRDVAPSISFAESHDTPRLFAEQHGNLDAVKQRYLFSALFSMGVMMPMGFEFGFTKPLNVVNTKPTDWEQTDVDITAFIRDVNLIKSHYRVFQEESITEVWNSSNPAVLVMWKASVRDSSQALIILNKDVWNRQHVRIDNLLDYVQHAPSLVDVSPQWPMDFLPVPFEYELLPGMARVFVTGAKVADA</sequence>
<dbReference type="InterPro" id="IPR017853">
    <property type="entry name" value="GH"/>
</dbReference>
<evidence type="ECO:0000313" key="2">
    <source>
        <dbReference type="EMBL" id="PZN71552.1"/>
    </source>
</evidence>
<dbReference type="AlphaFoldDB" id="A0A2W4QHE7"/>
<reference evidence="2 3" key="1">
    <citation type="journal article" date="2018" name="Aquat. Microb. Ecol.">
        <title>Gammaproteobacterial methanotrophs dominate.</title>
        <authorList>
            <person name="Rissanen A.J."/>
            <person name="Saarenheimo J."/>
            <person name="Tiirola M."/>
            <person name="Peura S."/>
            <person name="Aalto S.L."/>
            <person name="Karvinen A."/>
            <person name="Nykanen H."/>
        </authorList>
    </citation>
    <scope>NUCLEOTIDE SEQUENCE [LARGE SCALE GENOMIC DNA]</scope>
    <source>
        <strain evidence="2">AMbin10</strain>
    </source>
</reference>
<proteinExistence type="predicted"/>
<dbReference type="Pfam" id="PF14701">
    <property type="entry name" value="hDGE_amylase"/>
    <property type="match status" value="1"/>
</dbReference>
<feature type="domain" description="Glycosyl hydrolase family 13 catalytic" evidence="1">
    <location>
        <begin position="8"/>
        <end position="325"/>
    </location>
</feature>
<dbReference type="PANTHER" id="PTHR47786:SF2">
    <property type="entry name" value="GLYCOSYL HYDROLASE FAMILY 13 CATALYTIC DOMAIN-CONTAINING PROTEIN"/>
    <property type="match status" value="1"/>
</dbReference>
<gene>
    <name evidence="2" type="ORF">DM484_26075</name>
</gene>
<dbReference type="InterPro" id="IPR032792">
    <property type="entry name" value="AGL_glucanoTrfase"/>
</dbReference>